<protein>
    <recommendedName>
        <fullName evidence="6">Prepilin-type N-terminal cleavage/methylation domain-containing protein</fullName>
    </recommendedName>
</protein>
<dbReference type="AlphaFoldDB" id="A0A660L9L2"/>
<dbReference type="OrthoDB" id="1787073at2"/>
<name>A0A660L9L2_9BACL</name>
<proteinExistence type="predicted"/>
<comment type="subcellular location">
    <subcellularLocation>
        <location evidence="1">Cell surface</location>
    </subcellularLocation>
</comment>
<dbReference type="InterPro" id="IPR012902">
    <property type="entry name" value="N_methyl_site"/>
</dbReference>
<evidence type="ECO:0000313" key="4">
    <source>
        <dbReference type="EMBL" id="RKQ88623.1"/>
    </source>
</evidence>
<reference evidence="4 5" key="1">
    <citation type="submission" date="2018-10" db="EMBL/GenBank/DDBJ databases">
        <title>Genomic Encyclopedia of Type Strains, Phase IV (KMG-IV): sequencing the most valuable type-strain genomes for metagenomic binning, comparative biology and taxonomic classification.</title>
        <authorList>
            <person name="Goeker M."/>
        </authorList>
    </citation>
    <scope>NUCLEOTIDE SEQUENCE [LARGE SCALE GENOMIC DNA]</scope>
    <source>
        <strain evidence="4 5">DSM 22653</strain>
    </source>
</reference>
<dbReference type="EMBL" id="RBIJ01000001">
    <property type="protein sequence ID" value="RKQ88623.1"/>
    <property type="molecule type" value="Genomic_DNA"/>
</dbReference>
<dbReference type="Gene3D" id="3.30.700.10">
    <property type="entry name" value="Glycoprotein, Type 4 Pilin"/>
    <property type="match status" value="1"/>
</dbReference>
<dbReference type="Proteomes" id="UP000267019">
    <property type="component" value="Unassembled WGS sequence"/>
</dbReference>
<feature type="transmembrane region" description="Helical" evidence="3">
    <location>
        <begin position="12"/>
        <end position="34"/>
    </location>
</feature>
<evidence type="ECO:0000256" key="3">
    <source>
        <dbReference type="SAM" id="Phobius"/>
    </source>
</evidence>
<dbReference type="RefSeq" id="WP_121443543.1">
    <property type="nucleotide sequence ID" value="NZ_RBIJ01000001.1"/>
</dbReference>
<keyword evidence="3" id="KW-0812">Transmembrane</keyword>
<organism evidence="4 5">
    <name type="scientific">Brockia lithotrophica</name>
    <dbReference type="NCBI Taxonomy" id="933949"/>
    <lineage>
        <taxon>Bacteria</taxon>
        <taxon>Bacillati</taxon>
        <taxon>Bacillota</taxon>
        <taxon>Bacilli</taxon>
        <taxon>Bacillales</taxon>
        <taxon>Bacillales Family X. Incertae Sedis</taxon>
        <taxon>Brockia</taxon>
    </lineage>
</organism>
<evidence type="ECO:0000256" key="1">
    <source>
        <dbReference type="ARBA" id="ARBA00004241"/>
    </source>
</evidence>
<evidence type="ECO:0008006" key="6">
    <source>
        <dbReference type="Google" id="ProtNLM"/>
    </source>
</evidence>
<keyword evidence="2" id="KW-0178">Competence</keyword>
<evidence type="ECO:0000256" key="2">
    <source>
        <dbReference type="ARBA" id="ARBA00023287"/>
    </source>
</evidence>
<accession>A0A660L9L2</accession>
<keyword evidence="5" id="KW-1185">Reference proteome</keyword>
<dbReference type="GO" id="GO:0030420">
    <property type="term" value="P:establishment of competence for transformation"/>
    <property type="evidence" value="ECO:0007669"/>
    <property type="project" value="UniProtKB-KW"/>
</dbReference>
<keyword evidence="3" id="KW-1133">Transmembrane helix</keyword>
<gene>
    <name evidence="4" type="ORF">C7438_0262</name>
</gene>
<sequence length="557" mass="60972">MPRAFRSDTGMSLLEVVIFLVILGFLTTMIVPFAGAIGDAEKEKATWKAMQDVKRAILGPEGAYDERGRRILRGYVGDVGAIPELYTFAFVRDARGGGLWKPTWNPGNGAEHLLEDGAKIAQPRALWEKPDPSLGDVAPLWKGPYVDLSKSPVTPPTGAPPIRYGDGVLHDAWGRPLLFFKVKDAKGGVWLFLVSAGPKGVVHDPPFTSDGSPVEWGDPATPGTWEYFKAQNAKHRLLILGISPEEWEHVNLPQETADTEGLLRQLKAAFFGAEAYDPAGNRFLRGFLGDVGKWPPLYAWDPDVRTWVSPTGAPGEVVQMPGLWDHEYAGLPQTFAPGFAWRGPYLSPPKDVLRDAWGTPLRFVLVDEGTSNERLVVTSAGPDREFDTEDDLRLEIAKADWNVEGFTLEFRLLDGRPALRTPRPNPNDPEFADQSRYRWRWVYEQGTDAAGNPVDVYRVEPQEISVNITVKIYAADDASVAPREILVSAVLPGGDQTEVPLVVSLPAGSPLPAGKRKVAFALSAGSGTLLPEETWVYVGPGGTQAPLPEKLAVTYRP</sequence>
<evidence type="ECO:0000313" key="5">
    <source>
        <dbReference type="Proteomes" id="UP000267019"/>
    </source>
</evidence>
<dbReference type="GO" id="GO:0009986">
    <property type="term" value="C:cell surface"/>
    <property type="evidence" value="ECO:0007669"/>
    <property type="project" value="UniProtKB-SubCell"/>
</dbReference>
<keyword evidence="3" id="KW-0472">Membrane</keyword>
<comment type="caution">
    <text evidence="4">The sequence shown here is derived from an EMBL/GenBank/DDBJ whole genome shotgun (WGS) entry which is preliminary data.</text>
</comment>
<dbReference type="PROSITE" id="PS00409">
    <property type="entry name" value="PROKAR_NTER_METHYL"/>
    <property type="match status" value="1"/>
</dbReference>